<protein>
    <submittedName>
        <fullName evidence="2">SIS domain protein</fullName>
    </submittedName>
</protein>
<evidence type="ECO:0000313" key="3">
    <source>
        <dbReference type="Proteomes" id="UP000017052"/>
    </source>
</evidence>
<dbReference type="Gene3D" id="3.40.50.10490">
    <property type="entry name" value="Glucose-6-phosphate isomerase like protein, domain 1"/>
    <property type="match status" value="1"/>
</dbReference>
<evidence type="ECO:0000259" key="1">
    <source>
        <dbReference type="PROSITE" id="PS51464"/>
    </source>
</evidence>
<dbReference type="Proteomes" id="UP000017052">
    <property type="component" value="Unassembled WGS sequence"/>
</dbReference>
<accession>U2QYW7</accession>
<dbReference type="OrthoDB" id="9781311at2"/>
<proteinExistence type="predicted"/>
<dbReference type="RefSeq" id="WP_021796442.1">
    <property type="nucleotide sequence ID" value="NZ_ACVN02000044.1"/>
</dbReference>
<dbReference type="EMBL" id="ACVN02000044">
    <property type="protein sequence ID" value="ERK61731.1"/>
    <property type="molecule type" value="Genomic_DNA"/>
</dbReference>
<evidence type="ECO:0000313" key="2">
    <source>
        <dbReference type="EMBL" id="ERK61731.1"/>
    </source>
</evidence>
<dbReference type="InterPro" id="IPR001347">
    <property type="entry name" value="SIS_dom"/>
</dbReference>
<comment type="caution">
    <text evidence="2">The sequence shown here is derived from an EMBL/GenBank/DDBJ whole genome shotgun (WGS) entry which is preliminary data.</text>
</comment>
<dbReference type="GO" id="GO:1901135">
    <property type="term" value="P:carbohydrate derivative metabolic process"/>
    <property type="evidence" value="ECO:0007669"/>
    <property type="project" value="InterPro"/>
</dbReference>
<dbReference type="SUPFAM" id="SSF53697">
    <property type="entry name" value="SIS domain"/>
    <property type="match status" value="1"/>
</dbReference>
<dbReference type="GO" id="GO:0097367">
    <property type="term" value="F:carbohydrate derivative binding"/>
    <property type="evidence" value="ECO:0007669"/>
    <property type="project" value="InterPro"/>
</dbReference>
<dbReference type="InterPro" id="IPR050099">
    <property type="entry name" value="SIS_GmhA/DiaA_subfam"/>
</dbReference>
<dbReference type="PROSITE" id="PS51464">
    <property type="entry name" value="SIS"/>
    <property type="match status" value="1"/>
</dbReference>
<dbReference type="InterPro" id="IPR046348">
    <property type="entry name" value="SIS_dom_sf"/>
</dbReference>
<dbReference type="PANTHER" id="PTHR30390:SF8">
    <property type="entry name" value="SUGAR ISOMERASE (SIS)"/>
    <property type="match status" value="1"/>
</dbReference>
<sequence>MTSTATMIRAHEATLGALAAVDLDEIGRAVSLLEKTYHCGGAVFCVGNGGSAATASHFAADLGKYATGGALGFRAMDLVGNYASHTAWTNDESWEATWTEMLRPWVRKGDVVVAFSVHGGSGWSSNLVRALTYARETGAATLGFSGDGGGMFGELCDVSVVVPTSEATLVTPITEGLHSVIAHLVVAELRRRIPAA</sequence>
<dbReference type="InterPro" id="IPR035461">
    <property type="entry name" value="GmhA/DiaA"/>
</dbReference>
<dbReference type="AlphaFoldDB" id="U2QYW7"/>
<dbReference type="GeneID" id="95358945"/>
<reference evidence="2" key="1">
    <citation type="submission" date="2013-08" db="EMBL/GenBank/DDBJ databases">
        <authorList>
            <person name="Durkin A.S."/>
            <person name="Haft D.R."/>
            <person name="McCorrison J."/>
            <person name="Torralba M."/>
            <person name="Gillis M."/>
            <person name="Haft D.H."/>
            <person name="Methe B."/>
            <person name="Sutton G."/>
            <person name="Nelson K.E."/>
        </authorList>
    </citation>
    <scope>NUCLEOTIDE SEQUENCE [LARGE SCALE GENOMIC DNA]</scope>
    <source>
        <strain evidence="2">F0233</strain>
    </source>
</reference>
<gene>
    <name evidence="2" type="ORF">HMPREF0682_2254</name>
</gene>
<name>U2QYW7_9ACTN</name>
<dbReference type="PANTHER" id="PTHR30390">
    <property type="entry name" value="SEDOHEPTULOSE 7-PHOSPHATE ISOMERASE / DNAA INITIATOR-ASSOCIATING FACTOR FOR REPLICATION INITIATION"/>
    <property type="match status" value="1"/>
</dbReference>
<feature type="domain" description="SIS" evidence="1">
    <location>
        <begin position="33"/>
        <end position="195"/>
    </location>
</feature>
<dbReference type="CDD" id="cd05006">
    <property type="entry name" value="SIS_GmhA"/>
    <property type="match status" value="1"/>
</dbReference>
<keyword evidence="3" id="KW-1185">Reference proteome</keyword>
<dbReference type="Pfam" id="PF13580">
    <property type="entry name" value="SIS_2"/>
    <property type="match status" value="1"/>
</dbReference>
<organism evidence="2 3">
    <name type="scientific">Propionibacterium acidifaciens F0233</name>
    <dbReference type="NCBI Taxonomy" id="553198"/>
    <lineage>
        <taxon>Bacteria</taxon>
        <taxon>Bacillati</taxon>
        <taxon>Actinomycetota</taxon>
        <taxon>Actinomycetes</taxon>
        <taxon>Propionibacteriales</taxon>
        <taxon>Propionibacteriaceae</taxon>
        <taxon>Propionibacterium</taxon>
    </lineage>
</organism>